<gene>
    <name evidence="2" type="ORF">UFOPK3401_01060</name>
</gene>
<dbReference type="Pfam" id="PF22551">
    <property type="entry name" value="TY-Chap1"/>
    <property type="match status" value="1"/>
</dbReference>
<evidence type="ECO:0000259" key="1">
    <source>
        <dbReference type="Pfam" id="PF22551"/>
    </source>
</evidence>
<organism evidence="2">
    <name type="scientific">freshwater metagenome</name>
    <dbReference type="NCBI Taxonomy" id="449393"/>
    <lineage>
        <taxon>unclassified sequences</taxon>
        <taxon>metagenomes</taxon>
        <taxon>ecological metagenomes</taxon>
    </lineage>
</organism>
<reference evidence="2" key="1">
    <citation type="submission" date="2020-05" db="EMBL/GenBank/DDBJ databases">
        <authorList>
            <person name="Chiriac C."/>
            <person name="Salcher M."/>
            <person name="Ghai R."/>
            <person name="Kavagutti S V."/>
        </authorList>
    </citation>
    <scope>NUCLEOTIDE SEQUENCE</scope>
</reference>
<protein>
    <submittedName>
        <fullName evidence="2">Unannotated protein</fullName>
    </submittedName>
</protein>
<dbReference type="EMBL" id="CAFBLM010000049">
    <property type="protein sequence ID" value="CAB4875621.1"/>
    <property type="molecule type" value="Genomic_DNA"/>
</dbReference>
<proteinExistence type="predicted"/>
<accession>A0A6J7DYH0</accession>
<dbReference type="Gene3D" id="3.30.1460.10">
    <property type="match status" value="1"/>
</dbReference>
<sequence length="160" mass="17845">MCKGQVGKRTALESHAVMTYLNLTADREGHVTLIKPDDDGDYLINTREWRKSAEGDPSPVWLTIEDQEVRLLSLLVRDLKPVKGLYEEINNLNRKCADVKAFLNDGHFYISTSLLGEAVTERNLRSAIGLVTRVGDDYGAMVATVYGGHHITVNADEDQE</sequence>
<dbReference type="AlphaFoldDB" id="A0A6J7DYH0"/>
<feature type="domain" description="TY-Chap central" evidence="1">
    <location>
        <begin position="59"/>
        <end position="150"/>
    </location>
</feature>
<dbReference type="InterPro" id="IPR054343">
    <property type="entry name" value="TY-Chap_M"/>
</dbReference>
<name>A0A6J7DYH0_9ZZZZ</name>
<evidence type="ECO:0000313" key="2">
    <source>
        <dbReference type="EMBL" id="CAB4875621.1"/>
    </source>
</evidence>